<sequence length="1096" mass="120292">MIDVELEMSRLRSFQRATADYAFERLFGAGAESGSRFLVADEVGLGKTMVARGVIAQTIEHLQVSGDERVDIVYICSNGAIAAQNLRKLAPAGAPVEHRSERLPLLAFRLSRREHHPVNLIALTPGTAFAKGWATGQVEERAAVLRALQQLWGGRRVMGRGIGRIFAAGIGPGSYESKDARIRALAAEQGNLSPEALEIFGREVGKVNARRSQRGDADLDTALHHVAERFARTDDPGRAAVGVRNELISELRSALAMTGAHLLHPDIVVLDEFQRFRDILHGTGEADYAAEVARQLFEYHDERFDRTTRILLLSATPYVMHTTSAEATAGGNHHYKDFLETYGFLAAGLPGVDPEQAKTDLGRELSALRTTLLDAPTSGVRPAVAAAHHVSERLREVMVRTERLASTPDRDGMLRQVDEDLAVPSRVALAQYVATDRVAQHVVAVSGRQIGDVVEYWKAAPYTLSYLGAHTYQLAEQLRALAGDASAVPDTELLSMLQHSEAVLPWDEMRTYQPLDPAHEGLARLWHDFFDEAQAHLLLWMPASLPYYTSGGIFESAAARRLTKRLIFSSWTLVPTAIATLTSYECERRLHDAARDAGAVVHDYDDELRNTTRLRFGVGTQSMAHLQFVVPSPALARLADPWAESVRLRREGRVPTLETILADVTTRIRAALEPLIGHLPVGRGAGSTAWYTLAPALLDGDGTLSMEGLRDEDDEGTTALDRHLVELERLFSVAQNPDTTPDDLPPLPADLAEVLALRSVAGPSTVLIRAFERSFASAGPDALVAAAAYAAEGFRSLFNSTEANQALDAFDGPGEYWLTVLRYCAVGNLQAVVDELCSVLVENRGYDRAPDQAGALADLARDVRTTLGLSALYRPAVVTDQQDGDGPRWRQLRLRGRFALRYGTTSTEEKAEQRSADVGLAFNSPFWPFILASTSVGQEGLDFHQYAHAVSHWNLPGNPVDLEQREGRIHRYKGHAVRKNVARALPFPVGEGHPWTQLFAAAAALPESIDADMVPYWVFAPVSLDGEWALIERHLPLTPFTREKSVIGSLLSSVVHYRLAFGQPRQDELVQILKDLDPETRAALGQVRVDLTPPRI</sequence>
<name>A0A3N4ZA65_9MICO</name>
<evidence type="ECO:0000313" key="3">
    <source>
        <dbReference type="Proteomes" id="UP000280726"/>
    </source>
</evidence>
<dbReference type="EMBL" id="RKRA01000001">
    <property type="protein sequence ID" value="RPF29013.1"/>
    <property type="molecule type" value="Genomic_DNA"/>
</dbReference>
<dbReference type="RefSeq" id="WP_123919649.1">
    <property type="nucleotide sequence ID" value="NZ_RKRA01000001.1"/>
</dbReference>
<dbReference type="AlphaFoldDB" id="A0A3N4ZA65"/>
<gene>
    <name evidence="2" type="ORF">EDD32_3564</name>
</gene>
<feature type="domain" description="Helicase ATP-binding" evidence="1">
    <location>
        <begin position="7"/>
        <end position="338"/>
    </location>
</feature>
<keyword evidence="2" id="KW-0347">Helicase</keyword>
<dbReference type="InterPro" id="IPR014001">
    <property type="entry name" value="Helicase_ATP-bd"/>
</dbReference>
<keyword evidence="3" id="KW-1185">Reference proteome</keyword>
<evidence type="ECO:0000313" key="2">
    <source>
        <dbReference type="EMBL" id="RPF29013.1"/>
    </source>
</evidence>
<accession>A0A3N4ZA65</accession>
<reference evidence="2 3" key="1">
    <citation type="submission" date="2018-11" db="EMBL/GenBank/DDBJ databases">
        <title>Sequencing the genomes of 1000 actinobacteria strains.</title>
        <authorList>
            <person name="Klenk H.-P."/>
        </authorList>
    </citation>
    <scope>NUCLEOTIDE SEQUENCE [LARGE SCALE GENOMIC DNA]</scope>
    <source>
        <strain evidence="2 3">DSM 14418</strain>
    </source>
</reference>
<protein>
    <submittedName>
        <fullName evidence="2">Helicase-like protein</fullName>
    </submittedName>
</protein>
<dbReference type="SUPFAM" id="SSF52540">
    <property type="entry name" value="P-loop containing nucleoside triphosphate hydrolases"/>
    <property type="match status" value="2"/>
</dbReference>
<proteinExistence type="predicted"/>
<keyword evidence="2" id="KW-0547">Nucleotide-binding</keyword>
<evidence type="ECO:0000259" key="1">
    <source>
        <dbReference type="SMART" id="SM00487"/>
    </source>
</evidence>
<dbReference type="InterPro" id="IPR027417">
    <property type="entry name" value="P-loop_NTPase"/>
</dbReference>
<dbReference type="InterPro" id="IPR001650">
    <property type="entry name" value="Helicase_C-like"/>
</dbReference>
<comment type="caution">
    <text evidence="2">The sequence shown here is derived from an EMBL/GenBank/DDBJ whole genome shotgun (WGS) entry which is preliminary data.</text>
</comment>
<dbReference type="SMART" id="SM00487">
    <property type="entry name" value="DEXDc"/>
    <property type="match status" value="1"/>
</dbReference>
<dbReference type="OrthoDB" id="9814088at2"/>
<dbReference type="Gene3D" id="3.40.50.300">
    <property type="entry name" value="P-loop containing nucleotide triphosphate hydrolases"/>
    <property type="match status" value="1"/>
</dbReference>
<keyword evidence="2" id="KW-0378">Hydrolase</keyword>
<organism evidence="2 3">
    <name type="scientific">Georgenia muralis</name>
    <dbReference type="NCBI Taxonomy" id="154117"/>
    <lineage>
        <taxon>Bacteria</taxon>
        <taxon>Bacillati</taxon>
        <taxon>Actinomycetota</taxon>
        <taxon>Actinomycetes</taxon>
        <taxon>Micrococcales</taxon>
        <taxon>Bogoriellaceae</taxon>
        <taxon>Georgenia</taxon>
    </lineage>
</organism>
<dbReference type="GO" id="GO:0004386">
    <property type="term" value="F:helicase activity"/>
    <property type="evidence" value="ECO:0007669"/>
    <property type="project" value="UniProtKB-KW"/>
</dbReference>
<dbReference type="Proteomes" id="UP000280726">
    <property type="component" value="Unassembled WGS sequence"/>
</dbReference>
<dbReference type="Pfam" id="PF00271">
    <property type="entry name" value="Helicase_C"/>
    <property type="match status" value="1"/>
</dbReference>
<keyword evidence="2" id="KW-0067">ATP-binding</keyword>